<evidence type="ECO:0000313" key="3">
    <source>
        <dbReference type="Proteomes" id="UP000033066"/>
    </source>
</evidence>
<dbReference type="AlphaFoldDB" id="A0A0E3WX10"/>
<keyword evidence="1" id="KW-1133">Transmembrane helix</keyword>
<keyword evidence="1" id="KW-0472">Membrane</keyword>
<gene>
    <name evidence="2" type="ORF">MSBR3_0147</name>
</gene>
<evidence type="ECO:0000256" key="1">
    <source>
        <dbReference type="SAM" id="Phobius"/>
    </source>
</evidence>
<dbReference type="Proteomes" id="UP000033066">
    <property type="component" value="Chromosome"/>
</dbReference>
<protein>
    <recommendedName>
        <fullName evidence="4">DUF1275 domain-containing protein</fullName>
    </recommendedName>
</protein>
<dbReference type="PATRIC" id="fig|1434107.4.peg.191"/>
<feature type="transmembrane region" description="Helical" evidence="1">
    <location>
        <begin position="20"/>
        <end position="39"/>
    </location>
</feature>
<dbReference type="HOGENOM" id="CLU_079303_0_1_2"/>
<name>A0A0E3WX10_METBA</name>
<accession>A0A0E3WX10</accession>
<proteinExistence type="predicted"/>
<dbReference type="InterPro" id="IPR010699">
    <property type="entry name" value="DUF1275"/>
</dbReference>
<evidence type="ECO:0000313" key="2">
    <source>
        <dbReference type="EMBL" id="AKB80725.1"/>
    </source>
</evidence>
<organism evidence="2 3">
    <name type="scientific">Methanosarcina barkeri 3</name>
    <dbReference type="NCBI Taxonomy" id="1434107"/>
    <lineage>
        <taxon>Archaea</taxon>
        <taxon>Methanobacteriati</taxon>
        <taxon>Methanobacteriota</taxon>
        <taxon>Stenosarchaea group</taxon>
        <taxon>Methanomicrobia</taxon>
        <taxon>Methanosarcinales</taxon>
        <taxon>Methanosarcinaceae</taxon>
        <taxon>Methanosarcina</taxon>
    </lineage>
</organism>
<reference evidence="2" key="1">
    <citation type="submission" date="2014-07" db="EMBL/GenBank/DDBJ databases">
        <title>Methanogenic archaea and the global carbon cycle.</title>
        <authorList>
            <person name="Henriksen J.R."/>
            <person name="Luke J."/>
            <person name="Reinhart S."/>
            <person name="Benedict M.N."/>
            <person name="Youngblut N.D."/>
            <person name="Metcalf M.E."/>
            <person name="Whitaker R.J."/>
            <person name="Metcalf W.W."/>
        </authorList>
    </citation>
    <scope>NUCLEOTIDE SEQUENCE [LARGE SCALE GENOMIC DNA]</scope>
    <source>
        <strain evidence="2">3</strain>
    </source>
</reference>
<dbReference type="Pfam" id="PF06912">
    <property type="entry name" value="DUF1275"/>
    <property type="match status" value="1"/>
</dbReference>
<keyword evidence="3" id="KW-1185">Reference proteome</keyword>
<feature type="transmembrane region" description="Helical" evidence="1">
    <location>
        <begin position="182"/>
        <end position="204"/>
    </location>
</feature>
<dbReference type="KEGG" id="mbak:MSBR3_0147"/>
<keyword evidence="1" id="KW-0812">Transmembrane</keyword>
<feature type="transmembrane region" description="Helical" evidence="1">
    <location>
        <begin position="210"/>
        <end position="226"/>
    </location>
</feature>
<dbReference type="PANTHER" id="PTHR37314">
    <property type="entry name" value="SLR0142 PROTEIN"/>
    <property type="match status" value="1"/>
</dbReference>
<feature type="transmembrane region" description="Helical" evidence="1">
    <location>
        <begin position="68"/>
        <end position="88"/>
    </location>
</feature>
<sequence>MLTLKNERKIGLCNFTSESVELGMLLAIVGGFLDAYTFVGRGGVFANAQTGNVVLMGIEAATGEWGQALLHAVPILAFMIGVVVAEMIKKPSMCLFMQDSERAVLILETVVLFIVGFIPYTSPSIIVTVAVSFVSSVQISSFRKLVGSTYSTTMVTGNLRSATQEAYIAFTKKDDESARRTIRYSTINLSFLAGAVLGGLLTSFIGVKAVWIPVVVLICSIILFNSERKDKNANIEI</sequence>
<dbReference type="EMBL" id="CP009517">
    <property type="protein sequence ID" value="AKB80725.1"/>
    <property type="molecule type" value="Genomic_DNA"/>
</dbReference>
<evidence type="ECO:0008006" key="4">
    <source>
        <dbReference type="Google" id="ProtNLM"/>
    </source>
</evidence>
<feature type="transmembrane region" description="Helical" evidence="1">
    <location>
        <begin position="100"/>
        <end position="118"/>
    </location>
</feature>
<dbReference type="PANTHER" id="PTHR37314:SF4">
    <property type="entry name" value="UPF0700 TRANSMEMBRANE PROTEIN YOAK"/>
    <property type="match status" value="1"/>
</dbReference>
<dbReference type="STRING" id="1434107.MSBR3_0147"/>